<evidence type="ECO:0000256" key="8">
    <source>
        <dbReference type="SAM" id="MobiDB-lite"/>
    </source>
</evidence>
<dbReference type="InterPro" id="IPR000719">
    <property type="entry name" value="Prot_kinase_dom"/>
</dbReference>
<keyword evidence="6 7" id="KW-0067">ATP-binding</keyword>
<dbReference type="PANTHER" id="PTHR43289">
    <property type="entry name" value="MITOGEN-ACTIVATED PROTEIN KINASE KINASE KINASE 20-RELATED"/>
    <property type="match status" value="1"/>
</dbReference>
<gene>
    <name evidence="10" type="ORF">HXK09_10490</name>
</gene>
<evidence type="ECO:0000259" key="9">
    <source>
        <dbReference type="PROSITE" id="PS50011"/>
    </source>
</evidence>
<dbReference type="PROSITE" id="PS50011">
    <property type="entry name" value="PROTEIN_KINASE_DOM"/>
    <property type="match status" value="1"/>
</dbReference>
<evidence type="ECO:0000256" key="6">
    <source>
        <dbReference type="ARBA" id="ARBA00022840"/>
    </source>
</evidence>
<keyword evidence="4 7" id="KW-0547">Nucleotide-binding</keyword>
<evidence type="ECO:0000313" key="10">
    <source>
        <dbReference type="EMBL" id="MBF0967534.1"/>
    </source>
</evidence>
<dbReference type="PROSITE" id="PS00108">
    <property type="entry name" value="PROTEIN_KINASE_ST"/>
    <property type="match status" value="1"/>
</dbReference>
<feature type="region of interest" description="Disordered" evidence="8">
    <location>
        <begin position="281"/>
        <end position="300"/>
    </location>
</feature>
<dbReference type="GO" id="GO:0005524">
    <property type="term" value="F:ATP binding"/>
    <property type="evidence" value="ECO:0007669"/>
    <property type="project" value="UniProtKB-UniRule"/>
</dbReference>
<keyword evidence="2 10" id="KW-0723">Serine/threonine-protein kinase</keyword>
<dbReference type="AlphaFoldDB" id="A0A929RTE2"/>
<name>A0A929RTE2_9ACTO</name>
<organism evidence="10 11">
    <name type="scientific">Actinomyces bouchesdurhonensis</name>
    <dbReference type="NCBI Taxonomy" id="1852361"/>
    <lineage>
        <taxon>Bacteria</taxon>
        <taxon>Bacillati</taxon>
        <taxon>Actinomycetota</taxon>
        <taxon>Actinomycetes</taxon>
        <taxon>Actinomycetales</taxon>
        <taxon>Actinomycetaceae</taxon>
        <taxon>Actinomyces</taxon>
    </lineage>
</organism>
<dbReference type="PANTHER" id="PTHR43289:SF6">
    <property type="entry name" value="SERINE_THREONINE-PROTEIN KINASE NEKL-3"/>
    <property type="match status" value="1"/>
</dbReference>
<feature type="domain" description="Protein kinase" evidence="9">
    <location>
        <begin position="13"/>
        <end position="275"/>
    </location>
</feature>
<keyword evidence="3" id="KW-0808">Transferase</keyword>
<dbReference type="SMART" id="SM00220">
    <property type="entry name" value="S_TKc"/>
    <property type="match status" value="1"/>
</dbReference>
<dbReference type="InterPro" id="IPR011009">
    <property type="entry name" value="Kinase-like_dom_sf"/>
</dbReference>
<dbReference type="InterPro" id="IPR008271">
    <property type="entry name" value="Ser/Thr_kinase_AS"/>
</dbReference>
<evidence type="ECO:0000256" key="1">
    <source>
        <dbReference type="ARBA" id="ARBA00012513"/>
    </source>
</evidence>
<dbReference type="InterPro" id="IPR017441">
    <property type="entry name" value="Protein_kinase_ATP_BS"/>
</dbReference>
<keyword evidence="5 10" id="KW-0418">Kinase</keyword>
<evidence type="ECO:0000256" key="2">
    <source>
        <dbReference type="ARBA" id="ARBA00022527"/>
    </source>
</evidence>
<dbReference type="Gene3D" id="1.10.510.10">
    <property type="entry name" value="Transferase(Phosphotransferase) domain 1"/>
    <property type="match status" value="1"/>
</dbReference>
<accession>A0A929RTE2</accession>
<feature type="binding site" evidence="7">
    <location>
        <position position="42"/>
    </location>
    <ligand>
        <name>ATP</name>
        <dbReference type="ChEBI" id="CHEBI:30616"/>
    </ligand>
</feature>
<dbReference type="SUPFAM" id="SSF56112">
    <property type="entry name" value="Protein kinase-like (PK-like)"/>
    <property type="match status" value="1"/>
</dbReference>
<sequence>MRRPLDPPAIPNATFVRHLGSGGFADVYLFRQLMPQRDVAVKVLRPDSNAQASAAFDAEVNLMARVSNHPSIVSFYTAGITDDDRHYLVMEYCPPPHLGQRSKEHRIPVSQALDIGVRIAGAVETLHQRGIIHRDVKPMNILFTQFGHPVLTDFGIAAQTGTDEETAGGFSVAWAPPEQQDGTGPFGPTIDVYSLAATVHGILTGHSPFEVPGGDNRELSVLNRVLRSPVPAIGRSDVPAELERILAIAMSKDHKRRYQSAREFALALQHVQSSLRLTPTPFEAMGVEGPPATYEDDEGA</sequence>
<dbReference type="PROSITE" id="PS00107">
    <property type="entry name" value="PROTEIN_KINASE_ATP"/>
    <property type="match status" value="1"/>
</dbReference>
<proteinExistence type="predicted"/>
<feature type="non-terminal residue" evidence="10">
    <location>
        <position position="300"/>
    </location>
</feature>
<dbReference type="Proteomes" id="UP000759246">
    <property type="component" value="Unassembled WGS sequence"/>
</dbReference>
<dbReference type="Pfam" id="PF00069">
    <property type="entry name" value="Pkinase"/>
    <property type="match status" value="1"/>
</dbReference>
<dbReference type="EC" id="2.7.11.1" evidence="1"/>
<dbReference type="CDD" id="cd14014">
    <property type="entry name" value="STKc_PknB_like"/>
    <property type="match status" value="1"/>
</dbReference>
<reference evidence="10" key="1">
    <citation type="submission" date="2020-04" db="EMBL/GenBank/DDBJ databases">
        <title>Deep metagenomics examines the oral microbiome during advanced dental caries in children, revealing novel taxa and co-occurrences with host molecules.</title>
        <authorList>
            <person name="Baker J.L."/>
            <person name="Morton J.T."/>
            <person name="Dinis M."/>
            <person name="Alvarez R."/>
            <person name="Tran N.C."/>
            <person name="Knight R."/>
            <person name="Edlund A."/>
        </authorList>
    </citation>
    <scope>NUCLEOTIDE SEQUENCE</scope>
    <source>
        <strain evidence="10">JCVI_30_bin.13</strain>
    </source>
</reference>
<evidence type="ECO:0000256" key="7">
    <source>
        <dbReference type="PROSITE-ProRule" id="PRU10141"/>
    </source>
</evidence>
<protein>
    <recommendedName>
        <fullName evidence="1">non-specific serine/threonine protein kinase</fullName>
        <ecNumber evidence="1">2.7.11.1</ecNumber>
    </recommendedName>
</protein>
<evidence type="ECO:0000256" key="5">
    <source>
        <dbReference type="ARBA" id="ARBA00022777"/>
    </source>
</evidence>
<dbReference type="EMBL" id="JABZGF010000540">
    <property type="protein sequence ID" value="MBF0967534.1"/>
    <property type="molecule type" value="Genomic_DNA"/>
</dbReference>
<evidence type="ECO:0000313" key="11">
    <source>
        <dbReference type="Proteomes" id="UP000759246"/>
    </source>
</evidence>
<evidence type="ECO:0000256" key="3">
    <source>
        <dbReference type="ARBA" id="ARBA00022679"/>
    </source>
</evidence>
<comment type="caution">
    <text evidence="10">The sequence shown here is derived from an EMBL/GenBank/DDBJ whole genome shotgun (WGS) entry which is preliminary data.</text>
</comment>
<evidence type="ECO:0000256" key="4">
    <source>
        <dbReference type="ARBA" id="ARBA00022741"/>
    </source>
</evidence>
<dbReference type="GO" id="GO:0004674">
    <property type="term" value="F:protein serine/threonine kinase activity"/>
    <property type="evidence" value="ECO:0007669"/>
    <property type="project" value="UniProtKB-KW"/>
</dbReference>